<evidence type="ECO:0000256" key="2">
    <source>
        <dbReference type="PIRSR" id="PIRSR605959-2"/>
    </source>
</evidence>
<dbReference type="GO" id="GO:0046872">
    <property type="term" value="F:metal ion binding"/>
    <property type="evidence" value="ECO:0007669"/>
    <property type="project" value="UniProtKB-UniRule"/>
</dbReference>
<keyword evidence="3 4" id="KW-0479">Metal-binding</keyword>
<dbReference type="AlphaFoldDB" id="W9ZK66"/>
<gene>
    <name evidence="6" type="ORF">A1O1_03278</name>
</gene>
<dbReference type="InterPro" id="IPR036663">
    <property type="entry name" value="Fumarylacetoacetase_C_sf"/>
</dbReference>
<evidence type="ECO:0000313" key="6">
    <source>
        <dbReference type="EMBL" id="EXJ94879.1"/>
    </source>
</evidence>
<reference evidence="6 7" key="1">
    <citation type="submission" date="2013-03" db="EMBL/GenBank/DDBJ databases">
        <title>The Genome Sequence of Capronia coronata CBS 617.96.</title>
        <authorList>
            <consortium name="The Broad Institute Genomics Platform"/>
            <person name="Cuomo C."/>
            <person name="de Hoog S."/>
            <person name="Gorbushina A."/>
            <person name="Walker B."/>
            <person name="Young S.K."/>
            <person name="Zeng Q."/>
            <person name="Gargeya S."/>
            <person name="Fitzgerald M."/>
            <person name="Haas B."/>
            <person name="Abouelleil A."/>
            <person name="Allen A.W."/>
            <person name="Alvarado L."/>
            <person name="Arachchi H.M."/>
            <person name="Berlin A.M."/>
            <person name="Chapman S.B."/>
            <person name="Gainer-Dewar J."/>
            <person name="Goldberg J."/>
            <person name="Griggs A."/>
            <person name="Gujja S."/>
            <person name="Hansen M."/>
            <person name="Howarth C."/>
            <person name="Imamovic A."/>
            <person name="Ireland A."/>
            <person name="Larimer J."/>
            <person name="McCowan C."/>
            <person name="Murphy C."/>
            <person name="Pearson M."/>
            <person name="Poon T.W."/>
            <person name="Priest M."/>
            <person name="Roberts A."/>
            <person name="Saif S."/>
            <person name="Shea T."/>
            <person name="Sisk P."/>
            <person name="Sykes S."/>
            <person name="Wortman J."/>
            <person name="Nusbaum C."/>
            <person name="Birren B."/>
        </authorList>
    </citation>
    <scope>NUCLEOTIDE SEQUENCE [LARGE SCALE GENOMIC DNA]</scope>
    <source>
        <strain evidence="6 7">CBS 617.96</strain>
    </source>
</reference>
<feature type="binding site" evidence="3">
    <location>
        <position position="22"/>
    </location>
    <ligand>
        <name>Ca(2+)</name>
        <dbReference type="ChEBI" id="CHEBI:29108"/>
    </ligand>
</feature>
<dbReference type="Proteomes" id="UP000019484">
    <property type="component" value="Unassembled WGS sequence"/>
</dbReference>
<keyword evidence="3 4" id="KW-0460">Magnesium</keyword>
<comment type="catalytic activity">
    <reaction evidence="4">
        <text>4-fumarylacetoacetate + H2O = acetoacetate + fumarate + H(+)</text>
        <dbReference type="Rhea" id="RHEA:10244"/>
        <dbReference type="ChEBI" id="CHEBI:13705"/>
        <dbReference type="ChEBI" id="CHEBI:15377"/>
        <dbReference type="ChEBI" id="CHEBI:15378"/>
        <dbReference type="ChEBI" id="CHEBI:18034"/>
        <dbReference type="ChEBI" id="CHEBI:29806"/>
        <dbReference type="EC" id="3.7.1.2"/>
    </reaction>
</comment>
<feature type="binding site" evidence="3">
    <location>
        <position position="80"/>
    </location>
    <ligand>
        <name>Mg(2+)</name>
        <dbReference type="ChEBI" id="CHEBI:18420"/>
    </ligand>
</feature>
<dbReference type="eggNOG" id="KOG2843">
    <property type="taxonomic scope" value="Eukaryota"/>
</dbReference>
<dbReference type="InterPro" id="IPR005959">
    <property type="entry name" value="Fumarylacetoacetase"/>
</dbReference>
<dbReference type="OrthoDB" id="1924787at2759"/>
<evidence type="ECO:0000313" key="7">
    <source>
        <dbReference type="Proteomes" id="UP000019484"/>
    </source>
</evidence>
<sequence length="249" mass="27256">MGHLIDSNGKAYVGPSQQMDVEMELAFLVGQGIKRFERVSIDEAEEHIFGVVLLNDWSTRDVQAPEDHPFAAFNAKSFASTISPWVVSIDALEPYRTKAQPQEPSDLLPYLTDRRELGTFDISINMSWKLSPEGEVFDVSTSNLTNAYWSFAQMLTHHAFGGCEMRTGDLIGTGTITGQDAGSICSLVEQTRNGTQSIKTPAGNSRYYVQDGDEVTFTGWAGRKENPQVVGGRIGFGSCDGIILPAKPL</sequence>
<keyword evidence="7" id="KW-1185">Reference proteome</keyword>
<dbReference type="HOGENOM" id="CLU_026207_1_1_1"/>
<comment type="pathway">
    <text evidence="4">Amino-acid degradation; L-phenylalanine degradation; acetoacetate and fumarate from L-phenylalanine: step 6/6.</text>
</comment>
<proteinExistence type="inferred from homology"/>
<keyword evidence="4" id="KW-0585">Phenylalanine catabolism</keyword>
<feature type="binding site" evidence="3">
    <location>
        <position position="76"/>
    </location>
    <ligand>
        <name>Mg(2+)</name>
        <dbReference type="ChEBI" id="CHEBI:18420"/>
    </ligand>
</feature>
<evidence type="ECO:0000256" key="1">
    <source>
        <dbReference type="ARBA" id="ARBA00010211"/>
    </source>
</evidence>
<organism evidence="6 7">
    <name type="scientific">Capronia coronata CBS 617.96</name>
    <dbReference type="NCBI Taxonomy" id="1182541"/>
    <lineage>
        <taxon>Eukaryota</taxon>
        <taxon>Fungi</taxon>
        <taxon>Dikarya</taxon>
        <taxon>Ascomycota</taxon>
        <taxon>Pezizomycotina</taxon>
        <taxon>Eurotiomycetes</taxon>
        <taxon>Chaetothyriomycetidae</taxon>
        <taxon>Chaetothyriales</taxon>
        <taxon>Herpotrichiellaceae</taxon>
        <taxon>Capronia</taxon>
    </lineage>
</organism>
<dbReference type="EC" id="3.7.1.2" evidence="4"/>
<dbReference type="RefSeq" id="XP_007722373.1">
    <property type="nucleotide sequence ID" value="XM_007724183.1"/>
</dbReference>
<feature type="binding site" evidence="3">
    <location>
        <position position="24"/>
    </location>
    <ligand>
        <name>Ca(2+)</name>
        <dbReference type="ChEBI" id="CHEBI:29108"/>
    </ligand>
</feature>
<evidence type="ECO:0000256" key="4">
    <source>
        <dbReference type="RuleBase" id="RU366008"/>
    </source>
</evidence>
<feature type="binding site" evidence="3">
    <location>
        <position position="56"/>
    </location>
    <ligand>
        <name>Mg(2+)</name>
        <dbReference type="ChEBI" id="CHEBI:18420"/>
    </ligand>
</feature>
<dbReference type="GO" id="GO:1902000">
    <property type="term" value="P:homogentisate catabolic process"/>
    <property type="evidence" value="ECO:0007669"/>
    <property type="project" value="TreeGrafter"/>
</dbReference>
<comment type="similarity">
    <text evidence="1 4">Belongs to the FAH family.</text>
</comment>
<feature type="binding site" evidence="2">
    <location>
        <position position="63"/>
    </location>
    <ligand>
        <name>substrate</name>
    </ligand>
</feature>
<dbReference type="UniPathway" id="UPA00139">
    <property type="reaction ID" value="UER00341"/>
</dbReference>
<dbReference type="Gene3D" id="3.90.850.10">
    <property type="entry name" value="Fumarylacetoacetase-like, C-terminal domain"/>
    <property type="match status" value="1"/>
</dbReference>
<dbReference type="PANTHER" id="PTHR43069">
    <property type="entry name" value="FUMARYLACETOACETASE"/>
    <property type="match status" value="1"/>
</dbReference>
<name>W9ZK66_9EURO</name>
<feature type="binding site" evidence="2">
    <location>
        <position position="175"/>
    </location>
    <ligand>
        <name>substrate</name>
    </ligand>
</feature>
<comment type="caution">
    <text evidence="6">The sequence shown here is derived from an EMBL/GenBank/DDBJ whole genome shotgun (WGS) entry which is preliminary data.</text>
</comment>
<dbReference type="SUPFAM" id="SSF56529">
    <property type="entry name" value="FAH"/>
    <property type="match status" value="1"/>
</dbReference>
<dbReference type="PANTHER" id="PTHR43069:SF2">
    <property type="entry name" value="FUMARYLACETOACETASE"/>
    <property type="match status" value="1"/>
</dbReference>
<evidence type="ECO:0000259" key="5">
    <source>
        <dbReference type="Pfam" id="PF01557"/>
    </source>
</evidence>
<dbReference type="Pfam" id="PF01557">
    <property type="entry name" value="FAA_hydrolase"/>
    <property type="match status" value="1"/>
</dbReference>
<protein>
    <recommendedName>
        <fullName evidence="4">Fumarylacetoacetase</fullName>
        <ecNumber evidence="4">3.7.1.2</ecNumber>
    </recommendedName>
    <alternativeName>
        <fullName evidence="4">Fumarylacetoacetate hydrolase</fullName>
    </alternativeName>
</protein>
<dbReference type="GO" id="GO:0006559">
    <property type="term" value="P:L-phenylalanine catabolic process"/>
    <property type="evidence" value="ECO:0007669"/>
    <property type="project" value="UniProtKB-UniRule"/>
</dbReference>
<dbReference type="STRING" id="1182541.W9ZK66"/>
<keyword evidence="4" id="KW-0828">Tyrosine catabolism</keyword>
<feature type="domain" description="Fumarylacetoacetase-like C-terminal" evidence="5">
    <location>
        <begin position="16"/>
        <end position="218"/>
    </location>
</feature>
<dbReference type="GO" id="GO:0006572">
    <property type="term" value="P:L-tyrosine catabolic process"/>
    <property type="evidence" value="ECO:0007669"/>
    <property type="project" value="UniProtKB-UniRule"/>
</dbReference>
<dbReference type="InterPro" id="IPR011234">
    <property type="entry name" value="Fumarylacetoacetase-like_C"/>
</dbReference>
<dbReference type="GeneID" id="19158172"/>
<evidence type="ECO:0000256" key="3">
    <source>
        <dbReference type="PIRSR" id="PIRSR605959-3"/>
    </source>
</evidence>
<feature type="binding site" evidence="3">
    <location>
        <position position="56"/>
    </location>
    <ligand>
        <name>Ca(2+)</name>
        <dbReference type="ChEBI" id="CHEBI:29108"/>
    </ligand>
</feature>
<keyword evidence="4" id="KW-0378">Hydrolase</keyword>
<accession>W9ZK66</accession>
<keyword evidence="3 4" id="KW-0106">Calcium</keyword>
<dbReference type="EMBL" id="AMWN01000002">
    <property type="protein sequence ID" value="EXJ94879.1"/>
    <property type="molecule type" value="Genomic_DNA"/>
</dbReference>
<dbReference type="GO" id="GO:0004334">
    <property type="term" value="F:fumarylacetoacetase activity"/>
    <property type="evidence" value="ECO:0007669"/>
    <property type="project" value="UniProtKB-UniRule"/>
</dbReference>
<comment type="cofactor">
    <cofactor evidence="4">
        <name>Mg(2+)</name>
        <dbReference type="ChEBI" id="CHEBI:18420"/>
    </cofactor>
    <cofactor evidence="4">
        <name>Ca(2+)</name>
        <dbReference type="ChEBI" id="CHEBI:29108"/>
    </cofactor>
</comment>